<dbReference type="NCBIfam" id="TIGR02547">
    <property type="entry name" value="casA_cse1"/>
    <property type="match status" value="1"/>
</dbReference>
<name>A0ABS5KN82_9ACTN</name>
<dbReference type="RefSeq" id="WP_212009050.1">
    <property type="nucleotide sequence ID" value="NZ_JAAFYZ010000028.1"/>
</dbReference>
<reference evidence="1 2" key="1">
    <citation type="submission" date="2020-02" db="EMBL/GenBank/DDBJ databases">
        <title>Acidophilic actinobacteria isolated from forest soil.</title>
        <authorList>
            <person name="Golinska P."/>
        </authorList>
    </citation>
    <scope>NUCLEOTIDE SEQUENCE [LARGE SCALE GENOMIC DNA]</scope>
    <source>
        <strain evidence="1 2">NL8</strain>
    </source>
</reference>
<dbReference type="EMBL" id="JAAFYZ010000028">
    <property type="protein sequence ID" value="MBS2547464.1"/>
    <property type="molecule type" value="Genomic_DNA"/>
</dbReference>
<comment type="caution">
    <text evidence="1">The sequence shown here is derived from an EMBL/GenBank/DDBJ whole genome shotgun (WGS) entry which is preliminary data.</text>
</comment>
<protein>
    <submittedName>
        <fullName evidence="1">Type I-E CRISPR-associated protein Cse1/CasA</fullName>
    </submittedName>
</protein>
<dbReference type="Proteomes" id="UP000730482">
    <property type="component" value="Unassembled WGS sequence"/>
</dbReference>
<gene>
    <name evidence="1" type="primary">casA</name>
    <name evidence="1" type="ORF">KGQ19_11330</name>
</gene>
<dbReference type="InterPro" id="IPR013381">
    <property type="entry name" value="CRISPR-assoc_prot_Cse1"/>
</dbReference>
<evidence type="ECO:0000313" key="1">
    <source>
        <dbReference type="EMBL" id="MBS2547464.1"/>
    </source>
</evidence>
<keyword evidence="2" id="KW-1185">Reference proteome</keyword>
<sequence length="518" mass="56922">MPSDPSTSVLAGDWISTTWRDDQPVPDDLADRVALGLGEVLRNAHLIKTIDAINPPALSASYRLLYALAARVSGLDQLGADSDDWRERRAELLDAGHFDPDAVDDYCDRFASRFDLCDPQRPFLQDPRLATECEKPAGINKVVIGRPAGNNHRWFGGAHSDAHPLPVPLPQAFQHLLVWLYYGSSGRCATRTVGDTSKADTKAGPLRSTISYHLVGPGLFETLIAGIPEPNPSQTPGQDLCPWEWDELPDPTSIPPQAAGTGASLTARSQHALLLVLGPDRNSIIDAYITWAYRDAVAAPEDPFLCWLLSKENKRYARRADSSRALWRDLDGLLGEAPTSGPNPQPSIFEDMPEIDGLYRVQALGFEQDGQAKDTQFVEGLTPPIVNAHKEAKAELGRRIADLRAAGERIGRNLDRAAKTAWSLYAKEKIRECAWSRQTAAMYWPQAEDLFWRCLADQDFDGLNKAFRALATSAYDAVTTDACNSMRGARAVETARVELYGGRLSHLKPKPSATKEST</sequence>
<organism evidence="1 2">
    <name type="scientific">Catenulispora pinistramenti</name>
    <dbReference type="NCBI Taxonomy" id="2705254"/>
    <lineage>
        <taxon>Bacteria</taxon>
        <taxon>Bacillati</taxon>
        <taxon>Actinomycetota</taxon>
        <taxon>Actinomycetes</taxon>
        <taxon>Catenulisporales</taxon>
        <taxon>Catenulisporaceae</taxon>
        <taxon>Catenulispora</taxon>
    </lineage>
</organism>
<proteinExistence type="predicted"/>
<dbReference type="Pfam" id="PF09481">
    <property type="entry name" value="CRISPR_Cse1"/>
    <property type="match status" value="1"/>
</dbReference>
<evidence type="ECO:0000313" key="2">
    <source>
        <dbReference type="Proteomes" id="UP000730482"/>
    </source>
</evidence>
<accession>A0ABS5KN82</accession>